<dbReference type="EMBL" id="VXIS01000151">
    <property type="protein sequence ID" value="KAA8900659.1"/>
    <property type="molecule type" value="Genomic_DNA"/>
</dbReference>
<proteinExistence type="predicted"/>
<comment type="caution">
    <text evidence="2">The sequence shown here is derived from an EMBL/GenBank/DDBJ whole genome shotgun (WGS) entry which is preliminary data.</text>
</comment>
<keyword evidence="3" id="KW-1185">Reference proteome</keyword>
<keyword evidence="1" id="KW-1133">Transmembrane helix</keyword>
<dbReference type="InParanoid" id="A0A5J5ERA5"/>
<sequence length="157" mass="17657">MRGRLLFHAVQIMHTEESMLHYLWSAGKSASVRIDTFSEPRAATTATRCYVECDLVHGLLLDGFRQAEGKKDGPFPLCTHNAVSFSIAWPMYLCATYMWFVLMLPISFIPISKRRQGAEAPSSPSAILFHSRKPTLLNLCEYSHSHSHPPPHPPPPI</sequence>
<feature type="transmembrane region" description="Helical" evidence="1">
    <location>
        <begin position="89"/>
        <end position="109"/>
    </location>
</feature>
<evidence type="ECO:0000256" key="1">
    <source>
        <dbReference type="SAM" id="Phobius"/>
    </source>
</evidence>
<name>A0A5J5ERA5_9PEZI</name>
<evidence type="ECO:0000313" key="2">
    <source>
        <dbReference type="EMBL" id="KAA8900659.1"/>
    </source>
</evidence>
<keyword evidence="1" id="KW-0812">Transmembrane</keyword>
<reference evidence="2 3" key="1">
    <citation type="submission" date="2019-09" db="EMBL/GenBank/DDBJ databases">
        <title>Draft genome of the ectomycorrhizal ascomycete Sphaerosporella brunnea.</title>
        <authorList>
            <consortium name="DOE Joint Genome Institute"/>
            <person name="Benucci G.M."/>
            <person name="Marozzi G."/>
            <person name="Antonielli L."/>
            <person name="Sanchez S."/>
            <person name="Marco P."/>
            <person name="Wang X."/>
            <person name="Falini L.B."/>
            <person name="Barry K."/>
            <person name="Haridas S."/>
            <person name="Lipzen A."/>
            <person name="Labutti K."/>
            <person name="Grigoriev I.V."/>
            <person name="Murat C."/>
            <person name="Martin F."/>
            <person name="Albertini E."/>
            <person name="Donnini D."/>
            <person name="Bonito G."/>
        </authorList>
    </citation>
    <scope>NUCLEOTIDE SEQUENCE [LARGE SCALE GENOMIC DNA]</scope>
    <source>
        <strain evidence="2 3">Sb_GMNB300</strain>
    </source>
</reference>
<gene>
    <name evidence="2" type="ORF">FN846DRAFT_138618</name>
</gene>
<keyword evidence="1" id="KW-0472">Membrane</keyword>
<dbReference type="AlphaFoldDB" id="A0A5J5ERA5"/>
<dbReference type="Proteomes" id="UP000326924">
    <property type="component" value="Unassembled WGS sequence"/>
</dbReference>
<protein>
    <submittedName>
        <fullName evidence="2">Uncharacterized protein</fullName>
    </submittedName>
</protein>
<organism evidence="2 3">
    <name type="scientific">Sphaerosporella brunnea</name>
    <dbReference type="NCBI Taxonomy" id="1250544"/>
    <lineage>
        <taxon>Eukaryota</taxon>
        <taxon>Fungi</taxon>
        <taxon>Dikarya</taxon>
        <taxon>Ascomycota</taxon>
        <taxon>Pezizomycotina</taxon>
        <taxon>Pezizomycetes</taxon>
        <taxon>Pezizales</taxon>
        <taxon>Pyronemataceae</taxon>
        <taxon>Sphaerosporella</taxon>
    </lineage>
</organism>
<evidence type="ECO:0000313" key="3">
    <source>
        <dbReference type="Proteomes" id="UP000326924"/>
    </source>
</evidence>
<accession>A0A5J5ERA5</accession>